<keyword evidence="1" id="KW-1133">Transmembrane helix</keyword>
<reference evidence="2 3" key="1">
    <citation type="submission" date="2016-10" db="EMBL/GenBank/DDBJ databases">
        <authorList>
            <person name="de Groot N.N."/>
        </authorList>
    </citation>
    <scope>NUCLEOTIDE SEQUENCE [LARGE SCALE GENOMIC DNA]</scope>
    <source>
        <strain evidence="2 3">CGMCC 1.10825</strain>
    </source>
</reference>
<keyword evidence="1" id="KW-0812">Transmembrane</keyword>
<keyword evidence="3" id="KW-1185">Reference proteome</keyword>
<evidence type="ECO:0000256" key="1">
    <source>
        <dbReference type="SAM" id="Phobius"/>
    </source>
</evidence>
<feature type="transmembrane region" description="Helical" evidence="1">
    <location>
        <begin position="46"/>
        <end position="65"/>
    </location>
</feature>
<dbReference type="Proteomes" id="UP000199634">
    <property type="component" value="Unassembled WGS sequence"/>
</dbReference>
<gene>
    <name evidence="2" type="ORF">SAMN02927937_00149</name>
</gene>
<feature type="transmembrane region" description="Helical" evidence="1">
    <location>
        <begin position="77"/>
        <end position="95"/>
    </location>
</feature>
<organism evidence="2 3">
    <name type="scientific">Paenimyroides marinum</name>
    <dbReference type="NCBI Taxonomy" id="1159016"/>
    <lineage>
        <taxon>Bacteria</taxon>
        <taxon>Pseudomonadati</taxon>
        <taxon>Bacteroidota</taxon>
        <taxon>Flavobacteriia</taxon>
        <taxon>Flavobacteriales</taxon>
        <taxon>Flavobacteriaceae</taxon>
        <taxon>Paenimyroides</taxon>
    </lineage>
</organism>
<protein>
    <submittedName>
        <fullName evidence="2">Uncharacterized protein</fullName>
    </submittedName>
</protein>
<dbReference type="EMBL" id="FNXE01000001">
    <property type="protein sequence ID" value="SEH54992.1"/>
    <property type="molecule type" value="Genomic_DNA"/>
</dbReference>
<name>A0A1H6J7R8_9FLAO</name>
<evidence type="ECO:0000313" key="2">
    <source>
        <dbReference type="EMBL" id="SEH54992.1"/>
    </source>
</evidence>
<evidence type="ECO:0000313" key="3">
    <source>
        <dbReference type="Proteomes" id="UP000199634"/>
    </source>
</evidence>
<dbReference type="AlphaFoldDB" id="A0A1H6J7R8"/>
<accession>A0A1H6J7R8</accession>
<sequence length="96" mass="11232">MRKEIKNTLSVVAFGITAFLVVKLILKAINTQMDLKNPIIPQDLMYNILFQDIVKVIALLCIFLFQLKLFKKEQYTVSILLLLLSFIIYRLGYFFL</sequence>
<feature type="transmembrane region" description="Helical" evidence="1">
    <location>
        <begin position="7"/>
        <end position="26"/>
    </location>
</feature>
<proteinExistence type="predicted"/>
<keyword evidence="1" id="KW-0472">Membrane</keyword>